<comment type="caution">
    <text evidence="5">The sequence shown here is derived from an EMBL/GenBank/DDBJ whole genome shotgun (WGS) entry which is preliminary data.</text>
</comment>
<dbReference type="PANTHER" id="PTHR45586:SF1">
    <property type="entry name" value="LIPOPOLYSACCHARIDE ASSEMBLY PROTEIN B"/>
    <property type="match status" value="1"/>
</dbReference>
<proteinExistence type="predicted"/>
<dbReference type="Proteomes" id="UP000476030">
    <property type="component" value="Unassembled WGS sequence"/>
</dbReference>
<feature type="repeat" description="TPR" evidence="3">
    <location>
        <begin position="756"/>
        <end position="789"/>
    </location>
</feature>
<evidence type="ECO:0000313" key="6">
    <source>
        <dbReference type="Proteomes" id="UP000476030"/>
    </source>
</evidence>
<dbReference type="Pfam" id="PF13432">
    <property type="entry name" value="TPR_16"/>
    <property type="match status" value="1"/>
</dbReference>
<dbReference type="InterPro" id="IPR011990">
    <property type="entry name" value="TPR-like_helical_dom_sf"/>
</dbReference>
<dbReference type="RefSeq" id="WP_161314155.1">
    <property type="nucleotide sequence ID" value="NZ_WTUW01000001.1"/>
</dbReference>
<accession>A0A6L8W5P4</accession>
<sequence>MTLGRTFAYLGSRLTRVVAVVMIISTLAACDTPEEKAQGHFTKGMAFIDEGNYVKAGIEFRNALQLKENYADGWYGLALVEENEGNWRKYAGDILKAIEIDPKHLKAQVRYGKILLLSGRLEDALKTSDLVMKIAPENSEALALKSAVMFRLGDKTGAISAAEKALTADPSNIDAILILAAEKLSTNDPTAAVKILDDGLVHNEGNAQLQIVKIRALENLGQTDEIVKVFSQLIKDNPENSAFRKSLVRFYLKNGQQDEAEQEIRRIATENPEDIAANLDVVRFVKTTKDDAAAALELEQLIEKYPDAVDYRFALAALAEAAKDDERAMVILGSIIDRAKTVEDEIAARNKLAQLHFTRGDLKEAKALAQDVLSIDSTSSDALILIGAMQIDDGEIDPAIANLRSSMRQQPQSVRASLLLAKAHEINGSLELAEDRFAAAYRFSKEAPRVGVAYAQFFMRQGELLRAERLLERLAEKNPNETEVLKTLAEVLLRKQDWVRADEIARKLQTMDGEDPAGYQISGAALAGLQNLADSRSAFEKAYEVTPEAGQAMKALVQSYLREGDVEKAENFLNNVLASSQTNYLARSLLAEIKFAKNEPEAAEKLIRDAIAGDPTEQSGYVMLMKYYLSAGKKKEAQEILSEGLKAVPDGFMLNMSQAGIYETDGAYEEAIRIYEKLLESRPNSDIVANNLASLIAENSQNDAELQWAYSLAKRFRNSKVPYFQDTLGWIHYRMGELSMATPLLRSAVEKEPNMAILRYHLGMAHKAEGHRDRAIKELEKAVMLGTTQHFPQGKKAQEALAELRAMPKTN</sequence>
<feature type="repeat" description="TPR" evidence="3">
    <location>
        <begin position="37"/>
        <end position="70"/>
    </location>
</feature>
<dbReference type="Pfam" id="PF14559">
    <property type="entry name" value="TPR_19"/>
    <property type="match status" value="3"/>
</dbReference>
<feature type="repeat" description="TPR" evidence="3">
    <location>
        <begin position="652"/>
        <end position="685"/>
    </location>
</feature>
<keyword evidence="2 3" id="KW-0802">TPR repeat</keyword>
<evidence type="ECO:0000313" key="5">
    <source>
        <dbReference type="EMBL" id="MZR29700.1"/>
    </source>
</evidence>
<dbReference type="InterPro" id="IPR056413">
    <property type="entry name" value="TPR_CcmH_CycH"/>
</dbReference>
<evidence type="ECO:0000259" key="4">
    <source>
        <dbReference type="Pfam" id="PF23914"/>
    </source>
</evidence>
<dbReference type="PROSITE" id="PS51257">
    <property type="entry name" value="PROKAR_LIPOPROTEIN"/>
    <property type="match status" value="1"/>
</dbReference>
<dbReference type="InterPro" id="IPR051012">
    <property type="entry name" value="CellSynth/LPSAsmb/PSIAsmb"/>
</dbReference>
<evidence type="ECO:0000256" key="1">
    <source>
        <dbReference type="ARBA" id="ARBA00022737"/>
    </source>
</evidence>
<name>A0A6L8W5P4_9PROT</name>
<dbReference type="SUPFAM" id="SSF48452">
    <property type="entry name" value="TPR-like"/>
    <property type="match status" value="4"/>
</dbReference>
<dbReference type="SMART" id="SM00028">
    <property type="entry name" value="TPR"/>
    <property type="match status" value="16"/>
</dbReference>
<dbReference type="Gene3D" id="1.25.40.10">
    <property type="entry name" value="Tetratricopeptide repeat domain"/>
    <property type="match status" value="3"/>
</dbReference>
<evidence type="ECO:0000256" key="2">
    <source>
        <dbReference type="ARBA" id="ARBA00022803"/>
    </source>
</evidence>
<dbReference type="EMBL" id="WTUW01000001">
    <property type="protein sequence ID" value="MZR29700.1"/>
    <property type="molecule type" value="Genomic_DNA"/>
</dbReference>
<evidence type="ECO:0000256" key="3">
    <source>
        <dbReference type="PROSITE-ProRule" id="PRU00339"/>
    </source>
</evidence>
<dbReference type="Pfam" id="PF23914">
    <property type="entry name" value="TPR_CcmH_CycH"/>
    <property type="match status" value="1"/>
</dbReference>
<dbReference type="InterPro" id="IPR019734">
    <property type="entry name" value="TPR_rpt"/>
</dbReference>
<keyword evidence="6" id="KW-1185">Reference proteome</keyword>
<dbReference type="PROSITE" id="PS50005">
    <property type="entry name" value="TPR"/>
    <property type="match status" value="3"/>
</dbReference>
<gene>
    <name evidence="5" type="ORF">GQE98_03535</name>
</gene>
<dbReference type="PANTHER" id="PTHR45586">
    <property type="entry name" value="TPR REPEAT-CONTAINING PROTEIN PA4667"/>
    <property type="match status" value="1"/>
</dbReference>
<keyword evidence="1" id="KW-0677">Repeat</keyword>
<reference evidence="5 6" key="1">
    <citation type="submission" date="2019-12" db="EMBL/GenBank/DDBJ databases">
        <title>Snethiella sp. nov. sp. isolated from sea sand.</title>
        <authorList>
            <person name="Kim J."/>
            <person name="Jeong S.E."/>
            <person name="Jung H.S."/>
            <person name="Jeon C.O."/>
        </authorList>
    </citation>
    <scope>NUCLEOTIDE SEQUENCE [LARGE SCALE GENOMIC DNA]</scope>
    <source>
        <strain evidence="5 6">DP05</strain>
    </source>
</reference>
<feature type="domain" description="Cytochrome c-type biogenesis protein H TPR" evidence="4">
    <location>
        <begin position="393"/>
        <end position="511"/>
    </location>
</feature>
<organism evidence="5 6">
    <name type="scientific">Sneathiella litorea</name>
    <dbReference type="NCBI Taxonomy" id="2606216"/>
    <lineage>
        <taxon>Bacteria</taxon>
        <taxon>Pseudomonadati</taxon>
        <taxon>Pseudomonadota</taxon>
        <taxon>Alphaproteobacteria</taxon>
        <taxon>Sneathiellales</taxon>
        <taxon>Sneathiellaceae</taxon>
        <taxon>Sneathiella</taxon>
    </lineage>
</organism>
<dbReference type="Pfam" id="PF13181">
    <property type="entry name" value="TPR_8"/>
    <property type="match status" value="1"/>
</dbReference>
<protein>
    <submittedName>
        <fullName evidence="5">Tetratricopeptide repeat protein</fullName>
    </submittedName>
</protein>
<dbReference type="AlphaFoldDB" id="A0A6L8W5P4"/>